<dbReference type="Pfam" id="PF05678">
    <property type="entry name" value="VQ"/>
    <property type="match status" value="1"/>
</dbReference>
<evidence type="ECO:0000256" key="1">
    <source>
        <dbReference type="SAM" id="MobiDB-lite"/>
    </source>
</evidence>
<proteinExistence type="predicted"/>
<reference evidence="3 4" key="1">
    <citation type="submission" date="2023-10" db="EMBL/GenBank/DDBJ databases">
        <title>Chromosome-scale genome assembly provides insights into flower coloration mechanisms of Canna indica.</title>
        <authorList>
            <person name="Li C."/>
        </authorList>
    </citation>
    <scope>NUCLEOTIDE SEQUENCE [LARGE SCALE GENOMIC DNA]</scope>
    <source>
        <tissue evidence="3">Flower</tissue>
    </source>
</reference>
<feature type="region of interest" description="Disordered" evidence="1">
    <location>
        <begin position="104"/>
        <end position="125"/>
    </location>
</feature>
<organism evidence="3 4">
    <name type="scientific">Canna indica</name>
    <name type="common">Indian-shot</name>
    <dbReference type="NCBI Taxonomy" id="4628"/>
    <lineage>
        <taxon>Eukaryota</taxon>
        <taxon>Viridiplantae</taxon>
        <taxon>Streptophyta</taxon>
        <taxon>Embryophyta</taxon>
        <taxon>Tracheophyta</taxon>
        <taxon>Spermatophyta</taxon>
        <taxon>Magnoliopsida</taxon>
        <taxon>Liliopsida</taxon>
        <taxon>Zingiberales</taxon>
        <taxon>Cannaceae</taxon>
        <taxon>Canna</taxon>
    </lineage>
</organism>
<feature type="region of interest" description="Disordered" evidence="1">
    <location>
        <begin position="1"/>
        <end position="74"/>
    </location>
</feature>
<dbReference type="InterPro" id="IPR008889">
    <property type="entry name" value="VQ"/>
</dbReference>
<accession>A0AAQ3JXX4</accession>
<feature type="compositionally biased region" description="Polar residues" evidence="1">
    <location>
        <begin position="1"/>
        <end position="12"/>
    </location>
</feature>
<dbReference type="PANTHER" id="PTHR33143">
    <property type="entry name" value="F16F4.1 PROTEIN-RELATED"/>
    <property type="match status" value="1"/>
</dbReference>
<gene>
    <name evidence="3" type="ORF">Cni_G06042</name>
</gene>
<dbReference type="EMBL" id="CP136891">
    <property type="protein sequence ID" value="WOK97334.1"/>
    <property type="molecule type" value="Genomic_DNA"/>
</dbReference>
<dbReference type="GO" id="GO:0005634">
    <property type="term" value="C:nucleus"/>
    <property type="evidence" value="ECO:0007669"/>
    <property type="project" value="TreeGrafter"/>
</dbReference>
<evidence type="ECO:0000313" key="4">
    <source>
        <dbReference type="Proteomes" id="UP001327560"/>
    </source>
</evidence>
<dbReference type="InterPro" id="IPR039607">
    <property type="entry name" value="VQ_8/17/18/20/21/25"/>
</dbReference>
<name>A0AAQ3JXX4_9LILI</name>
<feature type="domain" description="VQ" evidence="2">
    <location>
        <begin position="82"/>
        <end position="107"/>
    </location>
</feature>
<feature type="compositionally biased region" description="Basic and acidic residues" evidence="1">
    <location>
        <begin position="20"/>
        <end position="36"/>
    </location>
</feature>
<sequence length="263" mass="28411">MKLLCPSSQPSSFRLPPTSRHMEPSESRPSPRRELQGPRPAPLKVSKVSHKIKKPPVAPLPHHHQYPPAAPAPPRHPVIIYTVSPKIIHTKPSEFMTLVQRLTGPNSVAPDDDAEPSSLPSPAPALSPAARIATFEKSTAPPPRAGEASGATTMDHQWEFEHRPAPFPGILSPVPASLPPISPNLFSPSTFDPSLLSFLHEMSPVFANNTNMATTATATAATATTFNNNFLTSPNPINYNLLSTPTVPSPGAFWEFLNQFPDM</sequence>
<dbReference type="PANTHER" id="PTHR33143:SF6">
    <property type="entry name" value="OS08G0102900 PROTEIN"/>
    <property type="match status" value="1"/>
</dbReference>
<dbReference type="Proteomes" id="UP001327560">
    <property type="component" value="Chromosome 2"/>
</dbReference>
<keyword evidence="4" id="KW-1185">Reference proteome</keyword>
<dbReference type="AlphaFoldDB" id="A0AAQ3JXX4"/>
<evidence type="ECO:0000259" key="2">
    <source>
        <dbReference type="Pfam" id="PF05678"/>
    </source>
</evidence>
<protein>
    <submittedName>
        <fullName evidence="3">Protein MKS1-like</fullName>
    </submittedName>
</protein>
<evidence type="ECO:0000313" key="3">
    <source>
        <dbReference type="EMBL" id="WOK97334.1"/>
    </source>
</evidence>